<dbReference type="PANTHER" id="PTHR34354:SF1">
    <property type="entry name" value="NADPH-DEPENDENT 7-CYANO-7-DEAZAGUANINE REDUCTASE"/>
    <property type="match status" value="1"/>
</dbReference>
<organism evidence="7 8">
    <name type="scientific">Psychromonas marina</name>
    <dbReference type="NCBI Taxonomy" id="88364"/>
    <lineage>
        <taxon>Bacteria</taxon>
        <taxon>Pseudomonadati</taxon>
        <taxon>Pseudomonadota</taxon>
        <taxon>Gammaproteobacteria</taxon>
        <taxon>Alteromonadales</taxon>
        <taxon>Psychromonadaceae</taxon>
        <taxon>Psychromonas</taxon>
    </lineage>
</organism>
<dbReference type="InterPro" id="IPR029500">
    <property type="entry name" value="QueF"/>
</dbReference>
<dbReference type="Pfam" id="PF14819">
    <property type="entry name" value="QueF_N"/>
    <property type="match status" value="1"/>
</dbReference>
<dbReference type="InterPro" id="IPR016428">
    <property type="entry name" value="QueF_type2"/>
</dbReference>
<keyword evidence="8" id="KW-1185">Reference proteome</keyword>
<feature type="active site" description="Thioimide intermediate" evidence="5">
    <location>
        <position position="192"/>
    </location>
</feature>
<evidence type="ECO:0000259" key="6">
    <source>
        <dbReference type="Pfam" id="PF14819"/>
    </source>
</evidence>
<name>A0ABQ6E3S0_9GAMM</name>
<evidence type="ECO:0000313" key="8">
    <source>
        <dbReference type="Proteomes" id="UP001157353"/>
    </source>
</evidence>
<feature type="binding site" evidence="5">
    <location>
        <begin position="93"/>
        <end position="94"/>
    </location>
    <ligand>
        <name>NADPH</name>
        <dbReference type="ChEBI" id="CHEBI:57783"/>
    </ligand>
</feature>
<dbReference type="EMBL" id="BSPQ01000016">
    <property type="protein sequence ID" value="GLS91945.1"/>
    <property type="molecule type" value="Genomic_DNA"/>
</dbReference>
<dbReference type="NCBIfam" id="TIGR03138">
    <property type="entry name" value="QueF"/>
    <property type="match status" value="1"/>
</dbReference>
<dbReference type="PIRSF" id="PIRSF004750">
    <property type="entry name" value="Nitrile_oxidored_YqcD_prd"/>
    <property type="match status" value="1"/>
</dbReference>
<feature type="active site" description="Proton donor" evidence="5">
    <location>
        <position position="199"/>
    </location>
</feature>
<keyword evidence="4 5" id="KW-0560">Oxidoreductase</keyword>
<dbReference type="Pfam" id="PF14489">
    <property type="entry name" value="QueF"/>
    <property type="match status" value="1"/>
</dbReference>
<accession>A0ABQ6E3S0</accession>
<evidence type="ECO:0000256" key="4">
    <source>
        <dbReference type="ARBA" id="ARBA00023002"/>
    </source>
</evidence>
<keyword evidence="2 5" id="KW-0671">Queuosine biosynthesis</keyword>
<dbReference type="Proteomes" id="UP001157353">
    <property type="component" value="Unassembled WGS sequence"/>
</dbReference>
<comment type="subunit">
    <text evidence="5">Homodimer.</text>
</comment>
<dbReference type="HAMAP" id="MF_00817">
    <property type="entry name" value="QueF_type2"/>
    <property type="match status" value="1"/>
</dbReference>
<dbReference type="PANTHER" id="PTHR34354">
    <property type="entry name" value="NADPH-DEPENDENT 7-CYANO-7-DEAZAGUANINE REDUCTASE"/>
    <property type="match status" value="1"/>
</dbReference>
<dbReference type="InterPro" id="IPR050084">
    <property type="entry name" value="NADPH_dep_7-cyano-7-deazaG_red"/>
</dbReference>
<evidence type="ECO:0000256" key="1">
    <source>
        <dbReference type="ARBA" id="ARBA00022490"/>
    </source>
</evidence>
<feature type="binding site" evidence="5">
    <location>
        <begin position="91"/>
        <end position="93"/>
    </location>
    <ligand>
        <name>substrate</name>
    </ligand>
</feature>
<dbReference type="RefSeq" id="WP_284205037.1">
    <property type="nucleotide sequence ID" value="NZ_BSPQ01000016.1"/>
</dbReference>
<keyword evidence="1 5" id="KW-0963">Cytoplasm</keyword>
<sequence length="289" mass="32778">MTNKPLYSQAVSLQNLSLGQVTEYKSQYDASLLQGVPRSLNRDELKLVASDLPFLGCDLWNIYELSWLNSKGKPMVATGVVKVPFDSDNLIESKSFKLYLNSFNQTKFDSVASVQQCLAADLSACANKPVSVELNADMGKFDEQLGCFTGECLDDLDIEIDNYQLTPTLLTGLCCSETVTETLYSNLLKSNCLITSQPDWASVEISYTGKKIDREKLLRYLISFRQHNEFHEQCVERIYCDLMKFGEIDSLSVYARYTRRGGLDINPYRCSEINNDKNESLNQLRLLRQ</sequence>
<dbReference type="InterPro" id="IPR043133">
    <property type="entry name" value="GTP-CH-I_C/QueF"/>
</dbReference>
<feature type="binding site" evidence="5">
    <location>
        <begin position="231"/>
        <end position="232"/>
    </location>
    <ligand>
        <name>substrate</name>
    </ligand>
</feature>
<dbReference type="SUPFAM" id="SSF55620">
    <property type="entry name" value="Tetrahydrobiopterin biosynthesis enzymes-like"/>
    <property type="match status" value="1"/>
</dbReference>
<comment type="catalytic activity">
    <reaction evidence="5">
        <text>7-aminomethyl-7-carbaguanine + 2 NADP(+) = 7-cyano-7-carbaguanine + 2 NADPH + 3 H(+)</text>
        <dbReference type="Rhea" id="RHEA:13409"/>
        <dbReference type="ChEBI" id="CHEBI:15378"/>
        <dbReference type="ChEBI" id="CHEBI:45075"/>
        <dbReference type="ChEBI" id="CHEBI:57783"/>
        <dbReference type="ChEBI" id="CHEBI:58349"/>
        <dbReference type="ChEBI" id="CHEBI:58703"/>
        <dbReference type="EC" id="1.7.1.13"/>
    </reaction>
</comment>
<feature type="domain" description="NADPH-dependent 7-cyano-7-deazaguanine reductase N-terminal" evidence="6">
    <location>
        <begin position="24"/>
        <end position="134"/>
    </location>
</feature>
<comment type="subcellular location">
    <subcellularLocation>
        <location evidence="5">Cytoplasm</location>
    </subcellularLocation>
</comment>
<keyword evidence="3 5" id="KW-0521">NADP</keyword>
<gene>
    <name evidence="5 7" type="primary">queF</name>
    <name evidence="7" type="ORF">GCM10007916_30150</name>
</gene>
<feature type="binding site" evidence="5">
    <location>
        <begin position="260"/>
        <end position="261"/>
    </location>
    <ligand>
        <name>NADPH</name>
        <dbReference type="ChEBI" id="CHEBI:57783"/>
    </ligand>
</feature>
<reference evidence="8" key="1">
    <citation type="journal article" date="2019" name="Int. J. Syst. Evol. Microbiol.">
        <title>The Global Catalogue of Microorganisms (GCM) 10K type strain sequencing project: providing services to taxonomists for standard genome sequencing and annotation.</title>
        <authorList>
            <consortium name="The Broad Institute Genomics Platform"/>
            <consortium name="The Broad Institute Genome Sequencing Center for Infectious Disease"/>
            <person name="Wu L."/>
            <person name="Ma J."/>
        </authorList>
    </citation>
    <scope>NUCLEOTIDE SEQUENCE [LARGE SCALE GENOMIC DNA]</scope>
    <source>
        <strain evidence="8">NBRC 103166</strain>
    </source>
</reference>
<evidence type="ECO:0000313" key="7">
    <source>
        <dbReference type="EMBL" id="GLS91945.1"/>
    </source>
</evidence>
<comment type="pathway">
    <text evidence="5">tRNA modification; tRNA-queuosine biosynthesis.</text>
</comment>
<dbReference type="EC" id="1.7.1.13" evidence="5"/>
<evidence type="ECO:0000256" key="3">
    <source>
        <dbReference type="ARBA" id="ARBA00022857"/>
    </source>
</evidence>
<evidence type="ECO:0000256" key="5">
    <source>
        <dbReference type="HAMAP-Rule" id="MF_00817"/>
    </source>
</evidence>
<dbReference type="InterPro" id="IPR029139">
    <property type="entry name" value="QueF_N"/>
</dbReference>
<dbReference type="Gene3D" id="3.30.1130.10">
    <property type="match status" value="2"/>
</dbReference>
<proteinExistence type="inferred from homology"/>
<comment type="function">
    <text evidence="5">Catalyzes the NADPH-dependent reduction of 7-cyano-7-deazaguanine (preQ0) to 7-aminomethyl-7-deazaguanine (preQ1).</text>
</comment>
<evidence type="ECO:0000256" key="2">
    <source>
        <dbReference type="ARBA" id="ARBA00022785"/>
    </source>
</evidence>
<protein>
    <recommendedName>
        <fullName evidence="5">NADPH-dependent 7-cyano-7-deazaguanine reductase</fullName>
        <ecNumber evidence="5">1.7.1.13</ecNumber>
    </recommendedName>
    <alternativeName>
        <fullName evidence="5">7-cyano-7-carbaguanine reductase</fullName>
    </alternativeName>
    <alternativeName>
        <fullName evidence="5">NADPH-dependent nitrile oxidoreductase</fullName>
    </alternativeName>
    <alternativeName>
        <fullName evidence="5">PreQ(0) reductase</fullName>
    </alternativeName>
</protein>
<comment type="caution">
    <text evidence="7">The sequence shown here is derived from an EMBL/GenBank/DDBJ whole genome shotgun (WGS) entry which is preliminary data.</text>
</comment>
<comment type="similarity">
    <text evidence="5">Belongs to the GTP cyclohydrolase I family. QueF type 2 subfamily.</text>
</comment>